<dbReference type="Proteomes" id="UP000023152">
    <property type="component" value="Unassembled WGS sequence"/>
</dbReference>
<proteinExistence type="predicted"/>
<reference evidence="1 2" key="1">
    <citation type="journal article" date="2013" name="Curr. Biol.">
        <title>The Genome of the Foraminiferan Reticulomyxa filosa.</title>
        <authorList>
            <person name="Glockner G."/>
            <person name="Hulsmann N."/>
            <person name="Schleicher M."/>
            <person name="Noegel A.A."/>
            <person name="Eichinger L."/>
            <person name="Gallinger C."/>
            <person name="Pawlowski J."/>
            <person name="Sierra R."/>
            <person name="Euteneuer U."/>
            <person name="Pillet L."/>
            <person name="Moustafa A."/>
            <person name="Platzer M."/>
            <person name="Groth M."/>
            <person name="Szafranski K."/>
            <person name="Schliwa M."/>
        </authorList>
    </citation>
    <scope>NUCLEOTIDE SEQUENCE [LARGE SCALE GENOMIC DNA]</scope>
</reference>
<evidence type="ECO:0000313" key="2">
    <source>
        <dbReference type="Proteomes" id="UP000023152"/>
    </source>
</evidence>
<protein>
    <submittedName>
        <fullName evidence="1">Uncharacterized protein</fullName>
    </submittedName>
</protein>
<keyword evidence="2" id="KW-1185">Reference proteome</keyword>
<accession>X6PES0</accession>
<comment type="caution">
    <text evidence="1">The sequence shown here is derived from an EMBL/GenBank/DDBJ whole genome shotgun (WGS) entry which is preliminary data.</text>
</comment>
<gene>
    <name evidence="1" type="ORF">RFI_00523</name>
</gene>
<name>X6PES0_RETFI</name>
<sequence>MFVNSHYIPSLEDVHFLAVNDTPLFIKREHPRLVSMMRGVTDAQCATYINAGVVLVRNSSIALEMIDEWSKSIRVIPQFMIHEFPREQGAVNCLISAKYSKWFHLIPAFDQINLDRFIKYDAYIQHITSGYPMYRMVRFPEFLKQLIAKHADRHKHHWKGVAFFNDLFDSNLLSYDENITLLTAIKQPFFQTVRHFFNVTFIETAYIF</sequence>
<evidence type="ECO:0000313" key="1">
    <source>
        <dbReference type="EMBL" id="ETO36539.1"/>
    </source>
</evidence>
<dbReference type="EMBL" id="ASPP01000566">
    <property type="protein sequence ID" value="ETO36539.1"/>
    <property type="molecule type" value="Genomic_DNA"/>
</dbReference>
<organism evidence="1 2">
    <name type="scientific">Reticulomyxa filosa</name>
    <dbReference type="NCBI Taxonomy" id="46433"/>
    <lineage>
        <taxon>Eukaryota</taxon>
        <taxon>Sar</taxon>
        <taxon>Rhizaria</taxon>
        <taxon>Retaria</taxon>
        <taxon>Foraminifera</taxon>
        <taxon>Monothalamids</taxon>
        <taxon>Reticulomyxidae</taxon>
        <taxon>Reticulomyxa</taxon>
    </lineage>
</organism>
<dbReference type="AlphaFoldDB" id="X6PES0"/>